<sequence length="389" mass="42237">MQHEPIYITALSSISPLGTSLKEVWENYKRPDHFLGEKTYDNITAWGASFTEDTRQKILALSNSDTKYKNLDPSVLYAIYAARETILQAGWQDGNFGVNIGSSRGATALFEKYHSEFIQKGEASTLSSPTTTLGNISSWVAHDLQTQGPEISHSITCSTALHSLLNGVAWLKSGMANKFLVGGSEAPLTPFTIAQMKALKIYSRFEPNDPEGYPCRALDLDKKQNSMVLGEAASMACLEIGNLDNALARIEGLGYATEILEHNISISSDAVCFQRSMAMALGKTDPKEVDVVVMHAPGTIKGDLSEVTAIKKIFGKDMPALTTNKWKVGHSFGASGMLSLELAVLMLQHQEFIPVPYVTYDVVPKQINKVMVNAVGFGGNAVSILLGKP</sequence>
<dbReference type="InterPro" id="IPR020841">
    <property type="entry name" value="PKS_Beta-ketoAc_synthase_dom"/>
</dbReference>
<organism evidence="6 7">
    <name type="scientific">Arenibacter echinorum</name>
    <dbReference type="NCBI Taxonomy" id="440515"/>
    <lineage>
        <taxon>Bacteria</taxon>
        <taxon>Pseudomonadati</taxon>
        <taxon>Bacteroidota</taxon>
        <taxon>Flavobacteriia</taxon>
        <taxon>Flavobacteriales</taxon>
        <taxon>Flavobacteriaceae</taxon>
        <taxon>Arenibacter</taxon>
    </lineage>
</organism>
<keyword evidence="7" id="KW-1185">Reference proteome</keyword>
<evidence type="ECO:0000313" key="7">
    <source>
        <dbReference type="Proteomes" id="UP000249696"/>
    </source>
</evidence>
<dbReference type="PANTHER" id="PTHR11712">
    <property type="entry name" value="POLYKETIDE SYNTHASE-RELATED"/>
    <property type="match status" value="1"/>
</dbReference>
<proteinExistence type="inferred from homology"/>
<dbReference type="InterPro" id="IPR014031">
    <property type="entry name" value="Ketoacyl_synth_C"/>
</dbReference>
<evidence type="ECO:0000256" key="3">
    <source>
        <dbReference type="RuleBase" id="RU003694"/>
    </source>
</evidence>
<dbReference type="OrthoDB" id="1141849at2"/>
<dbReference type="SMART" id="SM00825">
    <property type="entry name" value="PKS_KS"/>
    <property type="match status" value="1"/>
</dbReference>
<feature type="domain" description="Ketosynthase family 3 (KS3)" evidence="5">
    <location>
        <begin position="3"/>
        <end position="388"/>
    </location>
</feature>
<dbReference type="GO" id="GO:0006633">
    <property type="term" value="P:fatty acid biosynthetic process"/>
    <property type="evidence" value="ECO:0007669"/>
    <property type="project" value="TreeGrafter"/>
</dbReference>
<dbReference type="GO" id="GO:0004315">
    <property type="term" value="F:3-oxoacyl-[acyl-carrier-protein] synthase activity"/>
    <property type="evidence" value="ECO:0007669"/>
    <property type="project" value="TreeGrafter"/>
</dbReference>
<dbReference type="SUPFAM" id="SSF53901">
    <property type="entry name" value="Thiolase-like"/>
    <property type="match status" value="1"/>
</dbReference>
<dbReference type="Gene3D" id="3.40.47.10">
    <property type="match status" value="1"/>
</dbReference>
<comment type="caution">
    <text evidence="6">The sequence shown here is derived from an EMBL/GenBank/DDBJ whole genome shotgun (WGS) entry which is preliminary data.</text>
</comment>
<accession>A0A327RED9</accession>
<dbReference type="RefSeq" id="WP_111622464.1">
    <property type="nucleotide sequence ID" value="NZ_QLLN01000002.1"/>
</dbReference>
<dbReference type="Pfam" id="PF02801">
    <property type="entry name" value="Ketoacyl-synt_C"/>
    <property type="match status" value="1"/>
</dbReference>
<dbReference type="Pfam" id="PF00109">
    <property type="entry name" value="ketoacyl-synt"/>
    <property type="match status" value="1"/>
</dbReference>
<protein>
    <submittedName>
        <fullName evidence="6">3-oxoacyl-(Acyl-carrier-protein) synthase</fullName>
    </submittedName>
</protein>
<comment type="similarity">
    <text evidence="1 3">Belongs to the thiolase-like superfamily. Beta-ketoacyl-ACP synthases family.</text>
</comment>
<feature type="domain" description="Ig-like" evidence="4">
    <location>
        <begin position="129"/>
        <end position="236"/>
    </location>
</feature>
<evidence type="ECO:0000313" key="6">
    <source>
        <dbReference type="EMBL" id="RAJ13793.1"/>
    </source>
</evidence>
<dbReference type="InterPro" id="IPR016039">
    <property type="entry name" value="Thiolase-like"/>
</dbReference>
<evidence type="ECO:0000259" key="5">
    <source>
        <dbReference type="PROSITE" id="PS52004"/>
    </source>
</evidence>
<dbReference type="PANTHER" id="PTHR11712:SF347">
    <property type="entry name" value="BETA KETOACYL-ACYL CARRIER PROTEIN SYNTHASE"/>
    <property type="match status" value="1"/>
</dbReference>
<evidence type="ECO:0000259" key="4">
    <source>
        <dbReference type="PROSITE" id="PS50835"/>
    </source>
</evidence>
<dbReference type="InterPro" id="IPR007110">
    <property type="entry name" value="Ig-like_dom"/>
</dbReference>
<dbReference type="InterPro" id="IPR000794">
    <property type="entry name" value="Beta-ketoacyl_synthase"/>
</dbReference>
<reference evidence="6 7" key="1">
    <citation type="submission" date="2018-06" db="EMBL/GenBank/DDBJ databases">
        <title>Genomic Encyclopedia of Archaeal and Bacterial Type Strains, Phase II (KMG-II): from individual species to whole genera.</title>
        <authorList>
            <person name="Goeker M."/>
        </authorList>
    </citation>
    <scope>NUCLEOTIDE SEQUENCE [LARGE SCALE GENOMIC DNA]</scope>
    <source>
        <strain evidence="6 7">DSM 23522</strain>
    </source>
</reference>
<gene>
    <name evidence="6" type="ORF">LV92_00908</name>
</gene>
<dbReference type="PROSITE" id="PS52004">
    <property type="entry name" value="KS3_2"/>
    <property type="match status" value="1"/>
</dbReference>
<dbReference type="Proteomes" id="UP000249696">
    <property type="component" value="Unassembled WGS sequence"/>
</dbReference>
<evidence type="ECO:0000256" key="2">
    <source>
        <dbReference type="ARBA" id="ARBA00022679"/>
    </source>
</evidence>
<dbReference type="AlphaFoldDB" id="A0A327RED9"/>
<evidence type="ECO:0000256" key="1">
    <source>
        <dbReference type="ARBA" id="ARBA00008467"/>
    </source>
</evidence>
<keyword evidence="2 3" id="KW-0808">Transferase</keyword>
<dbReference type="EMBL" id="QLLN01000002">
    <property type="protein sequence ID" value="RAJ13793.1"/>
    <property type="molecule type" value="Genomic_DNA"/>
</dbReference>
<dbReference type="InterPro" id="IPR014030">
    <property type="entry name" value="Ketoacyl_synth_N"/>
</dbReference>
<name>A0A327RED9_9FLAO</name>
<dbReference type="PROSITE" id="PS50835">
    <property type="entry name" value="IG_LIKE"/>
    <property type="match status" value="1"/>
</dbReference>